<dbReference type="SMART" id="SM00728">
    <property type="entry name" value="ChW"/>
    <property type="match status" value="9"/>
</dbReference>
<evidence type="ECO:0000259" key="3">
    <source>
        <dbReference type="Pfam" id="PF13529"/>
    </source>
</evidence>
<dbReference type="RefSeq" id="WP_125957763.1">
    <property type="nucleotide sequence ID" value="NZ_JAQEJV010000013.1"/>
</dbReference>
<reference evidence="4 5" key="1">
    <citation type="submission" date="2017-05" db="EMBL/GenBank/DDBJ databases">
        <title>Vagococcus spp. assemblies.</title>
        <authorList>
            <person name="Gulvik C.A."/>
        </authorList>
    </citation>
    <scope>NUCLEOTIDE SEQUENCE [LARGE SCALE GENOMIC DNA]</scope>
    <source>
        <strain evidence="4 5">SS1994</strain>
    </source>
</reference>
<comment type="caution">
    <text evidence="4">The sequence shown here is derived from an EMBL/GenBank/DDBJ whole genome shotgun (WGS) entry which is preliminary data.</text>
</comment>
<accession>A0A429ZIS2</accession>
<dbReference type="AlphaFoldDB" id="A0A429ZIS2"/>
<feature type="domain" description="Peptidase C39-like" evidence="3">
    <location>
        <begin position="561"/>
        <end position="696"/>
    </location>
</feature>
<sequence>MRNKKFNYVMLTCLLANIATYPVVGLAENPTGDKQPTQTQASDNGISQVNSGNEGLLDSGSVESTPPTSEETVETTSSEAATKTTDSSEKATERTSVQNLEVGIKYEAHVQNIGWQAAVNNGELAGTTGKNLALEGLKISLDKGDLSGGIEYKSHVRNIGWQNWVSEGQVAGTVGKALPTEAYQIRLTGEIADHYNVYYRVHTTNLGWLDWAKNGEMAGSEGFAYNVQAIEIKLLKKSETPPANTTTPYVKKTTINYQAHVQDIGWQDAVLDGKTAGTTGRNKGIEGLKINLSDSAAAANIQYRAHVRNIGWQDWVTGGQLAGTVGRALPTEAYEIKLTGDLANKYDVYYRVHSSNVGWLGWAKNGQSAGTEGFGFKVEAVQIKLIPKYNSAPSVGNSFLKSEQVAYQTHVKNIGWQSAVINGDVAGTTGKNLWVEGLKLSIPNKQTNGSVQYKAHVRNIGWQDWVADGQLSGTVGRALPTEAYQIKLTGDLNKLYDVYYRVHAQNFGWLGWAKNGQSAGTEGYAYHVEAIQVKLVPKGGAAPGKVGDAFRVKKTSNIISSVPYVSQYTPVFAPWGCAAASMTMLLRSKGVNVDLKYAQDNLPMYPEYKGGQKGNVYTGEGFGWVITPGTLTEYMKRWYTNVQDISGTNAQGIKNEVLAGNPVLYYGYSSYQKDTVRNHAKVIVGYKNNQFLVYDPLYYKESDGPMTGGKNEKYDKGAKHWLSVSDFNKEFGGGAIVIR</sequence>
<keyword evidence="2" id="KW-0732">Signal</keyword>
<gene>
    <name evidence="4" type="ORF">CBF36_07115</name>
</gene>
<dbReference type="Gene3D" id="3.90.70.10">
    <property type="entry name" value="Cysteine proteinases"/>
    <property type="match status" value="1"/>
</dbReference>
<evidence type="ECO:0000256" key="2">
    <source>
        <dbReference type="SAM" id="SignalP"/>
    </source>
</evidence>
<dbReference type="OrthoDB" id="9763643at2"/>
<proteinExistence type="predicted"/>
<evidence type="ECO:0000256" key="1">
    <source>
        <dbReference type="SAM" id="MobiDB-lite"/>
    </source>
</evidence>
<dbReference type="EMBL" id="NGJT01000011">
    <property type="protein sequence ID" value="RST93588.1"/>
    <property type="molecule type" value="Genomic_DNA"/>
</dbReference>
<dbReference type="Proteomes" id="UP000288490">
    <property type="component" value="Unassembled WGS sequence"/>
</dbReference>
<feature type="compositionally biased region" description="Polar residues" evidence="1">
    <location>
        <begin position="32"/>
        <end position="53"/>
    </location>
</feature>
<feature type="region of interest" description="Disordered" evidence="1">
    <location>
        <begin position="30"/>
        <end position="95"/>
    </location>
</feature>
<feature type="chain" id="PRO_5019253023" description="Peptidase C39-like domain-containing protein" evidence="2">
    <location>
        <begin position="27"/>
        <end position="739"/>
    </location>
</feature>
<protein>
    <recommendedName>
        <fullName evidence="3">Peptidase C39-like domain-containing protein</fullName>
    </recommendedName>
</protein>
<evidence type="ECO:0000313" key="4">
    <source>
        <dbReference type="EMBL" id="RST93588.1"/>
    </source>
</evidence>
<feature type="compositionally biased region" description="Low complexity" evidence="1">
    <location>
        <begin position="59"/>
        <end position="85"/>
    </location>
</feature>
<organism evidence="4 5">
    <name type="scientific">Vagococcus bubulae</name>
    <dbReference type="NCBI Taxonomy" id="1977868"/>
    <lineage>
        <taxon>Bacteria</taxon>
        <taxon>Bacillati</taxon>
        <taxon>Bacillota</taxon>
        <taxon>Bacilli</taxon>
        <taxon>Lactobacillales</taxon>
        <taxon>Enterococcaceae</taxon>
        <taxon>Vagococcus</taxon>
    </lineage>
</organism>
<dbReference type="Pfam" id="PF13529">
    <property type="entry name" value="Peptidase_C39_2"/>
    <property type="match status" value="1"/>
</dbReference>
<keyword evidence="5" id="KW-1185">Reference proteome</keyword>
<evidence type="ECO:0000313" key="5">
    <source>
        <dbReference type="Proteomes" id="UP000288490"/>
    </source>
</evidence>
<dbReference type="InterPro" id="IPR006637">
    <property type="entry name" value="ChW"/>
</dbReference>
<dbReference type="Pfam" id="PF07538">
    <property type="entry name" value="ChW"/>
    <property type="match status" value="9"/>
</dbReference>
<feature type="signal peptide" evidence="2">
    <location>
        <begin position="1"/>
        <end position="26"/>
    </location>
</feature>
<name>A0A429ZIS2_9ENTE</name>
<dbReference type="InterPro" id="IPR039564">
    <property type="entry name" value="Peptidase_C39-like"/>
</dbReference>